<feature type="transmembrane region" description="Helical" evidence="1">
    <location>
        <begin position="6"/>
        <end position="30"/>
    </location>
</feature>
<sequence length="65" mass="7017">MIEYVTELILFSLFVIGSTAIMGVLTNGIGRAVFGGKNKKHFVGQSAKMQTGWNKVGGQKKKSTL</sequence>
<accession>A0A3L7K263</accession>
<proteinExistence type="predicted"/>
<organism evidence="2 3">
    <name type="scientific">Falsibacillus albus</name>
    <dbReference type="NCBI Taxonomy" id="2478915"/>
    <lineage>
        <taxon>Bacteria</taxon>
        <taxon>Bacillati</taxon>
        <taxon>Bacillota</taxon>
        <taxon>Bacilli</taxon>
        <taxon>Bacillales</taxon>
        <taxon>Bacillaceae</taxon>
        <taxon>Falsibacillus</taxon>
    </lineage>
</organism>
<name>A0A3L7K263_9BACI</name>
<keyword evidence="1" id="KW-1133">Transmembrane helix</keyword>
<evidence type="ECO:0000256" key="1">
    <source>
        <dbReference type="SAM" id="Phobius"/>
    </source>
</evidence>
<dbReference type="RefSeq" id="WP_121679137.1">
    <property type="nucleotide sequence ID" value="NZ_RCVZ01000002.1"/>
</dbReference>
<evidence type="ECO:0000313" key="2">
    <source>
        <dbReference type="EMBL" id="RLQ97187.1"/>
    </source>
</evidence>
<keyword evidence="3" id="KW-1185">Reference proteome</keyword>
<keyword evidence="1" id="KW-0812">Transmembrane</keyword>
<dbReference type="Proteomes" id="UP000276770">
    <property type="component" value="Unassembled WGS sequence"/>
</dbReference>
<comment type="caution">
    <text evidence="2">The sequence shown here is derived from an EMBL/GenBank/DDBJ whole genome shotgun (WGS) entry which is preliminary data.</text>
</comment>
<dbReference type="OrthoDB" id="2888596at2"/>
<protein>
    <submittedName>
        <fullName evidence="2">Uncharacterized protein</fullName>
    </submittedName>
</protein>
<evidence type="ECO:0000313" key="3">
    <source>
        <dbReference type="Proteomes" id="UP000276770"/>
    </source>
</evidence>
<reference evidence="2 3" key="1">
    <citation type="submission" date="2018-10" db="EMBL/GenBank/DDBJ databases">
        <title>Falsibacillus sp. genome draft.</title>
        <authorList>
            <person name="Shi S."/>
        </authorList>
    </citation>
    <scope>NUCLEOTIDE SEQUENCE [LARGE SCALE GENOMIC DNA]</scope>
    <source>
        <strain evidence="2 3">GY 10110</strain>
    </source>
</reference>
<keyword evidence="1" id="KW-0472">Membrane</keyword>
<gene>
    <name evidence="2" type="ORF">D9X91_03270</name>
</gene>
<dbReference type="AlphaFoldDB" id="A0A3L7K263"/>
<dbReference type="EMBL" id="RCVZ01000002">
    <property type="protein sequence ID" value="RLQ97187.1"/>
    <property type="molecule type" value="Genomic_DNA"/>
</dbReference>